<name>A0A508AMU3_9GAMM</name>
<dbReference type="AlphaFoldDB" id="A0A508AMU3"/>
<feature type="domain" description="TonB C-terminal" evidence="1">
    <location>
        <begin position="83"/>
        <end position="143"/>
    </location>
</feature>
<comment type="caution">
    <text evidence="2">The sequence shown here is derived from an EMBL/GenBank/DDBJ whole genome shotgun (WGS) entry which is preliminary data.</text>
</comment>
<dbReference type="EMBL" id="VICD02000204">
    <property type="protein sequence ID" value="KAB8181314.1"/>
    <property type="molecule type" value="Genomic_DNA"/>
</dbReference>
<proteinExistence type="predicted"/>
<evidence type="ECO:0000313" key="2">
    <source>
        <dbReference type="EMBL" id="KAB8181314.1"/>
    </source>
</evidence>
<protein>
    <recommendedName>
        <fullName evidence="1">TonB C-terminal domain-containing protein</fullName>
    </recommendedName>
</protein>
<evidence type="ECO:0000313" key="3">
    <source>
        <dbReference type="Proteomes" id="UP000320431"/>
    </source>
</evidence>
<dbReference type="GO" id="GO:0055085">
    <property type="term" value="P:transmembrane transport"/>
    <property type="evidence" value="ECO:0007669"/>
    <property type="project" value="InterPro"/>
</dbReference>
<organism evidence="2 3">
    <name type="scientific">Marilutibacter maris</name>
    <dbReference type="NCBI Taxonomy" id="1605891"/>
    <lineage>
        <taxon>Bacteria</taxon>
        <taxon>Pseudomonadati</taxon>
        <taxon>Pseudomonadota</taxon>
        <taxon>Gammaproteobacteria</taxon>
        <taxon>Lysobacterales</taxon>
        <taxon>Lysobacteraceae</taxon>
        <taxon>Marilutibacter</taxon>
    </lineage>
</organism>
<dbReference type="SUPFAM" id="SSF74653">
    <property type="entry name" value="TolA/TonB C-terminal domain"/>
    <property type="match status" value="1"/>
</dbReference>
<dbReference type="Gene3D" id="3.30.1150.10">
    <property type="match status" value="1"/>
</dbReference>
<accession>A0A508AMU3</accession>
<dbReference type="InterPro" id="IPR037682">
    <property type="entry name" value="TonB_C"/>
</dbReference>
<dbReference type="OrthoDB" id="1628901at2"/>
<dbReference type="PROSITE" id="PS51257">
    <property type="entry name" value="PROKAR_LIPOPROTEIN"/>
    <property type="match status" value="1"/>
</dbReference>
<dbReference type="Pfam" id="PF03544">
    <property type="entry name" value="TonB_C"/>
    <property type="match status" value="1"/>
</dbReference>
<sequence length="144" mass="15380">MEGKNAALAACMVALAGCTFGDNNYLRPNESIVDDGVTPECVGDYDRAPVLVAAKAPVFPVSMLNPTLIEDRKTRHLPMSWQVDARFDVGTDGVPLNVRASATDPASFGHHTAIAIRAWRFKPALRAGVAVTAACTFTMTFELG</sequence>
<dbReference type="RefSeq" id="WP_111265045.1">
    <property type="nucleotide sequence ID" value="NZ_CP029843.1"/>
</dbReference>
<dbReference type="Proteomes" id="UP000320431">
    <property type="component" value="Unassembled WGS sequence"/>
</dbReference>
<reference evidence="2 3" key="1">
    <citation type="submission" date="2019-10" db="EMBL/GenBank/DDBJ databases">
        <title>Lysobacter alkalisoli sp. nov., isolated from saline-alkaline soil.</title>
        <authorList>
            <person name="Sun J.-Q."/>
        </authorList>
    </citation>
    <scope>NUCLEOTIDE SEQUENCE [LARGE SCALE GENOMIC DNA]</scope>
    <source>
        <strain evidence="2 3">KCTC 42381</strain>
    </source>
</reference>
<evidence type="ECO:0000259" key="1">
    <source>
        <dbReference type="Pfam" id="PF03544"/>
    </source>
</evidence>
<gene>
    <name evidence="2" type="ORF">FKV24_011635</name>
</gene>